<organism evidence="1 2">
    <name type="scientific">Ambrosiozyma monospora</name>
    <name type="common">Yeast</name>
    <name type="synonym">Endomycopsis monosporus</name>
    <dbReference type="NCBI Taxonomy" id="43982"/>
    <lineage>
        <taxon>Eukaryota</taxon>
        <taxon>Fungi</taxon>
        <taxon>Dikarya</taxon>
        <taxon>Ascomycota</taxon>
        <taxon>Saccharomycotina</taxon>
        <taxon>Pichiomycetes</taxon>
        <taxon>Pichiales</taxon>
        <taxon>Pichiaceae</taxon>
        <taxon>Ambrosiozyma</taxon>
    </lineage>
</organism>
<evidence type="ECO:0000313" key="2">
    <source>
        <dbReference type="Proteomes" id="UP001165063"/>
    </source>
</evidence>
<evidence type="ECO:0000313" key="1">
    <source>
        <dbReference type="EMBL" id="GMG56401.1"/>
    </source>
</evidence>
<protein>
    <submittedName>
        <fullName evidence="1">Unnamed protein product</fullName>
    </submittedName>
</protein>
<dbReference type="Proteomes" id="UP001165063">
    <property type="component" value="Unassembled WGS sequence"/>
</dbReference>
<name>A0A9W7DKS1_AMBMO</name>
<dbReference type="EMBL" id="BSXU01007537">
    <property type="protein sequence ID" value="GMG56401.1"/>
    <property type="molecule type" value="Genomic_DNA"/>
</dbReference>
<sequence length="133" mass="14582">MKSMDTILIPICKLNKLKAMHVHACVNVVKSSLGMNGLRSSYSAVYVRSVAKLSSRFKYSSLERVKNGNVSNGTLKNPKLVIALLSTSPHFTTIPAHRSQIPYLGFLVVPFETFSSKTEIHNAPQLGQVNHGS</sequence>
<proteinExistence type="predicted"/>
<gene>
    <name evidence="1" type="ORF">Amon01_000846800</name>
</gene>
<keyword evidence="2" id="KW-1185">Reference proteome</keyword>
<comment type="caution">
    <text evidence="1">The sequence shown here is derived from an EMBL/GenBank/DDBJ whole genome shotgun (WGS) entry which is preliminary data.</text>
</comment>
<accession>A0A9W7DKS1</accession>
<reference evidence="1" key="1">
    <citation type="submission" date="2023-04" db="EMBL/GenBank/DDBJ databases">
        <title>Ambrosiozyma monospora NBRC 1965.</title>
        <authorList>
            <person name="Ichikawa N."/>
            <person name="Sato H."/>
            <person name="Tonouchi N."/>
        </authorList>
    </citation>
    <scope>NUCLEOTIDE SEQUENCE</scope>
    <source>
        <strain evidence="1">NBRC 1965</strain>
    </source>
</reference>
<dbReference type="AlphaFoldDB" id="A0A9W7DKS1"/>